<dbReference type="InterPro" id="IPR009094">
    <property type="entry name" value="DiS-bond_isomerase_DsbC/G_N_sf"/>
</dbReference>
<accession>A0ABS8DTA1</accession>
<dbReference type="PANTHER" id="PTHR35272:SF4">
    <property type="entry name" value="THIOL:DISULFIDE INTERCHANGE PROTEIN DSBG"/>
    <property type="match status" value="1"/>
</dbReference>
<evidence type="ECO:0000313" key="11">
    <source>
        <dbReference type="Proteomes" id="UP001319882"/>
    </source>
</evidence>
<feature type="domain" description="Disulphide bond isomerase DsbC/G N-terminal" evidence="8">
    <location>
        <begin position="61"/>
        <end position="89"/>
    </location>
</feature>
<comment type="subcellular location">
    <subcellularLocation>
        <location evidence="1 7">Periplasm</location>
    </subcellularLocation>
</comment>
<dbReference type="InterPro" id="IPR036249">
    <property type="entry name" value="Thioredoxin-like_sf"/>
</dbReference>
<dbReference type="InterPro" id="IPR033954">
    <property type="entry name" value="DiS-bond_Isoase_DsbC/G"/>
</dbReference>
<sequence length="257" mass="27673">MPLARSLLTLALASTSLNAALAADAPLPAPIDALRERGLEIHERFDAPGGLVGFGASSPGQEMVIYLTPDGEHAIIGTLFDAQGENLSEAALETHVRAPLEAQTWQSLEQSHWVQDGSTDAPRRVYMFTDPNCTYCKALWRQTRPWVEAGEVQIRHILVGILAPNSPALAATLLAADDPEQALAAHSEGEPITASAQSVAIEEQVYTNNQLFDELGLHATPTSAFKRETDGAVRLDRIEGLPGHDRLIEMMGGEAPR</sequence>
<dbReference type="InterPro" id="IPR051470">
    <property type="entry name" value="Thiol:disulfide_interchange"/>
</dbReference>
<dbReference type="Pfam" id="PF10411">
    <property type="entry name" value="DsbC_N"/>
    <property type="match status" value="1"/>
</dbReference>
<evidence type="ECO:0000256" key="7">
    <source>
        <dbReference type="RuleBase" id="RU364038"/>
    </source>
</evidence>
<dbReference type="Gene3D" id="3.40.30.10">
    <property type="entry name" value="Glutaredoxin"/>
    <property type="match status" value="1"/>
</dbReference>
<dbReference type="Proteomes" id="UP001319882">
    <property type="component" value="Unassembled WGS sequence"/>
</dbReference>
<proteinExistence type="inferred from homology"/>
<feature type="chain" id="PRO_5044999456" description="Thiol:disulfide interchange protein" evidence="7">
    <location>
        <begin position="20"/>
        <end position="257"/>
    </location>
</feature>
<feature type="domain" description="Thioredoxin-like fold" evidence="9">
    <location>
        <begin position="124"/>
        <end position="241"/>
    </location>
</feature>
<keyword evidence="11" id="KW-1185">Reference proteome</keyword>
<evidence type="ECO:0000256" key="2">
    <source>
        <dbReference type="ARBA" id="ARBA00009813"/>
    </source>
</evidence>
<comment type="caution">
    <text evidence="10">The sequence shown here is derived from an EMBL/GenBank/DDBJ whole genome shotgun (WGS) entry which is preliminary data.</text>
</comment>
<keyword evidence="5" id="KW-1015">Disulfide bond</keyword>
<dbReference type="SUPFAM" id="SSF54423">
    <property type="entry name" value="DsbC/DsbG N-terminal domain-like"/>
    <property type="match status" value="1"/>
</dbReference>
<keyword evidence="3 7" id="KW-0732">Signal</keyword>
<gene>
    <name evidence="10" type="primary">dsbG</name>
    <name evidence="10" type="ORF">GEV37_10225</name>
</gene>
<evidence type="ECO:0000256" key="6">
    <source>
        <dbReference type="ARBA" id="ARBA00023284"/>
    </source>
</evidence>
<evidence type="ECO:0000256" key="4">
    <source>
        <dbReference type="ARBA" id="ARBA00022764"/>
    </source>
</evidence>
<comment type="function">
    <text evidence="7">Required for disulfide bond formation in some periplasmic proteins. Acts by transferring its disulfide bond to other proteins and is reduced in the process.</text>
</comment>
<evidence type="ECO:0000256" key="3">
    <source>
        <dbReference type="ARBA" id="ARBA00022729"/>
    </source>
</evidence>
<dbReference type="EMBL" id="WHVL01000004">
    <property type="protein sequence ID" value="MCB8889489.1"/>
    <property type="molecule type" value="Genomic_DNA"/>
</dbReference>
<dbReference type="InterPro" id="IPR012336">
    <property type="entry name" value="Thioredoxin-like_fold"/>
</dbReference>
<evidence type="ECO:0000256" key="5">
    <source>
        <dbReference type="ARBA" id="ARBA00023157"/>
    </source>
</evidence>
<evidence type="ECO:0000313" key="10">
    <source>
        <dbReference type="EMBL" id="MCB8889489.1"/>
    </source>
</evidence>
<dbReference type="SUPFAM" id="SSF52833">
    <property type="entry name" value="Thioredoxin-like"/>
    <property type="match status" value="1"/>
</dbReference>
<dbReference type="PANTHER" id="PTHR35272">
    <property type="entry name" value="THIOL:DISULFIDE INTERCHANGE PROTEIN DSBC-RELATED"/>
    <property type="match status" value="1"/>
</dbReference>
<dbReference type="Pfam" id="PF13098">
    <property type="entry name" value="Thioredoxin_2"/>
    <property type="match status" value="1"/>
</dbReference>
<name>A0ABS8DTA1_9GAMM</name>
<feature type="signal peptide" evidence="7">
    <location>
        <begin position="1"/>
        <end position="19"/>
    </location>
</feature>
<evidence type="ECO:0000259" key="9">
    <source>
        <dbReference type="Pfam" id="PF13098"/>
    </source>
</evidence>
<keyword evidence="4 7" id="KW-0574">Periplasm</keyword>
<dbReference type="NCBIfam" id="NF008657">
    <property type="entry name" value="PRK11657.1"/>
    <property type="match status" value="1"/>
</dbReference>
<keyword evidence="6 7" id="KW-0676">Redox-active center</keyword>
<dbReference type="RefSeq" id="WP_227390165.1">
    <property type="nucleotide sequence ID" value="NZ_JBHSCJ010000002.1"/>
</dbReference>
<dbReference type="Gene3D" id="3.10.450.70">
    <property type="entry name" value="Disulphide bond isomerase, DsbC/G, N-terminal"/>
    <property type="match status" value="1"/>
</dbReference>
<dbReference type="InterPro" id="IPR018950">
    <property type="entry name" value="DiS-bond_isomerase_DsbC/G_N"/>
</dbReference>
<evidence type="ECO:0000259" key="8">
    <source>
        <dbReference type="Pfam" id="PF10411"/>
    </source>
</evidence>
<comment type="similarity">
    <text evidence="2 7">Belongs to the thioredoxin family. DsbC subfamily.</text>
</comment>
<reference evidence="10 11" key="1">
    <citation type="journal article" date="2021" name="Sci. Rep.">
        <title>Genome analysis of a halophilic bacterium Halomonas malpeensis YU-PRIM-29(T) reveals its exopolysaccharide and pigment producing capabilities.</title>
        <authorList>
            <person name="Athmika"/>
            <person name="Ghate S.D."/>
            <person name="Arun A.B."/>
            <person name="Rao S.S."/>
            <person name="Kumar S.T.A."/>
            <person name="Kandiyil M.K."/>
            <person name="Saptami K."/>
            <person name="Rekha P.D."/>
        </authorList>
    </citation>
    <scope>NUCLEOTIDE SEQUENCE [LARGE SCALE GENOMIC DNA]</scope>
    <source>
        <strain evidence="11">prim 29</strain>
    </source>
</reference>
<dbReference type="CDD" id="cd03020">
    <property type="entry name" value="DsbA_DsbC_DsbG"/>
    <property type="match status" value="1"/>
</dbReference>
<evidence type="ECO:0000256" key="1">
    <source>
        <dbReference type="ARBA" id="ARBA00004418"/>
    </source>
</evidence>
<protein>
    <recommendedName>
        <fullName evidence="7">Thiol:disulfide interchange protein</fullName>
    </recommendedName>
</protein>
<organism evidence="10 11">
    <name type="scientific">Vreelandella malpeensis</name>
    <dbReference type="NCBI Taxonomy" id="1172368"/>
    <lineage>
        <taxon>Bacteria</taxon>
        <taxon>Pseudomonadati</taxon>
        <taxon>Pseudomonadota</taxon>
        <taxon>Gammaproteobacteria</taxon>
        <taxon>Oceanospirillales</taxon>
        <taxon>Halomonadaceae</taxon>
        <taxon>Vreelandella</taxon>
    </lineage>
</organism>